<evidence type="ECO:0000313" key="3">
    <source>
        <dbReference type="EMBL" id="MBB5984271.1"/>
    </source>
</evidence>
<accession>A0ABR6NAG4</accession>
<proteinExistence type="predicted"/>
<gene>
    <name evidence="3" type="ORF">HNP60_000245</name>
</gene>
<organism evidence="3 4">
    <name type="scientific">Sphingobium lignivorans</name>
    <dbReference type="NCBI Taxonomy" id="2735886"/>
    <lineage>
        <taxon>Bacteria</taxon>
        <taxon>Pseudomonadati</taxon>
        <taxon>Pseudomonadota</taxon>
        <taxon>Alphaproteobacteria</taxon>
        <taxon>Sphingomonadales</taxon>
        <taxon>Sphingomonadaceae</taxon>
        <taxon>Sphingobium</taxon>
    </lineage>
</organism>
<dbReference type="InterPro" id="IPR012338">
    <property type="entry name" value="Beta-lactam/transpept-like"/>
</dbReference>
<dbReference type="Proteomes" id="UP001138540">
    <property type="component" value="Unassembled WGS sequence"/>
</dbReference>
<feature type="chain" id="PRO_5046659090" evidence="1">
    <location>
        <begin position="25"/>
        <end position="372"/>
    </location>
</feature>
<comment type="caution">
    <text evidence="3">The sequence shown here is derived from an EMBL/GenBank/DDBJ whole genome shotgun (WGS) entry which is preliminary data.</text>
</comment>
<feature type="signal peptide" evidence="1">
    <location>
        <begin position="1"/>
        <end position="24"/>
    </location>
</feature>
<evidence type="ECO:0000259" key="2">
    <source>
        <dbReference type="Pfam" id="PF00144"/>
    </source>
</evidence>
<keyword evidence="4" id="KW-1185">Reference proteome</keyword>
<dbReference type="InterPro" id="IPR050789">
    <property type="entry name" value="Diverse_Enzym_Activities"/>
</dbReference>
<dbReference type="PANTHER" id="PTHR43283">
    <property type="entry name" value="BETA-LACTAMASE-RELATED"/>
    <property type="match status" value="1"/>
</dbReference>
<reference evidence="3 4" key="1">
    <citation type="submission" date="2020-08" db="EMBL/GenBank/DDBJ databases">
        <title>Exploring microbial biodiversity for novel pathways involved in the catabolism of aromatic compounds derived from lignin.</title>
        <authorList>
            <person name="Elkins J."/>
        </authorList>
    </citation>
    <scope>NUCLEOTIDE SEQUENCE [LARGE SCALE GENOMIC DNA]</scope>
    <source>
        <strain evidence="3 4">B1D3A</strain>
    </source>
</reference>
<evidence type="ECO:0000313" key="4">
    <source>
        <dbReference type="Proteomes" id="UP001138540"/>
    </source>
</evidence>
<dbReference type="EMBL" id="JACHKA010000001">
    <property type="protein sequence ID" value="MBB5984271.1"/>
    <property type="molecule type" value="Genomic_DNA"/>
</dbReference>
<sequence length="372" mass="40081">MKIKMLCRWSALLGASLLLAGASASQDVPARRYAVLADSPGVSAAALREAIDPLFDAASGESVGETRALIVMRDGEVIAERYAEGFGPDSRFLSWSIAKTVTGLIAGIMVSDGRLALDDPAPVPAWRQAGDPRAAITLRMLLQMRSGLLNRELWTPARHSDPLDMLVGEGAADQAAFAAAKPLVDPDGRTFNYSSATSMILTGIMTDQLAGATRDPRARRDAMARFLAARFSGPLGLTGFSPEYDESGTLDGSVMMHMTARDYARIGEFIRHRGHLDGRQLIADRWFDFMLAPSPANAAYGGHIWLNRAGEQAALFPGQATQRLVAGVGNRGQYLLVSPGQGLTIVRLGVTREEDMDALRDALARLVRRFPD</sequence>
<name>A0ABR6NAG4_9SPHN</name>
<dbReference type="Gene3D" id="3.40.710.10">
    <property type="entry name" value="DD-peptidase/beta-lactamase superfamily"/>
    <property type="match status" value="1"/>
</dbReference>
<dbReference type="Pfam" id="PF00144">
    <property type="entry name" value="Beta-lactamase"/>
    <property type="match status" value="1"/>
</dbReference>
<evidence type="ECO:0000256" key="1">
    <source>
        <dbReference type="SAM" id="SignalP"/>
    </source>
</evidence>
<dbReference type="SUPFAM" id="SSF56601">
    <property type="entry name" value="beta-lactamase/transpeptidase-like"/>
    <property type="match status" value="1"/>
</dbReference>
<feature type="domain" description="Beta-lactamase-related" evidence="2">
    <location>
        <begin position="68"/>
        <end position="364"/>
    </location>
</feature>
<dbReference type="PANTHER" id="PTHR43283:SF7">
    <property type="entry name" value="BETA-LACTAMASE-RELATED DOMAIN-CONTAINING PROTEIN"/>
    <property type="match status" value="1"/>
</dbReference>
<dbReference type="RefSeq" id="WP_260394594.1">
    <property type="nucleotide sequence ID" value="NZ_JACHKA010000001.1"/>
</dbReference>
<keyword evidence="1" id="KW-0732">Signal</keyword>
<protein>
    <submittedName>
        <fullName evidence="3">CubicO group peptidase (Beta-lactamase class C family)</fullName>
    </submittedName>
</protein>
<dbReference type="InterPro" id="IPR001466">
    <property type="entry name" value="Beta-lactam-related"/>
</dbReference>